<comment type="similarity">
    <text evidence="1">Belongs to the Cu-Zn superoxide dismutase family.</text>
</comment>
<comment type="caution">
    <text evidence="3">The sequence shown here is derived from an EMBL/GenBank/DDBJ whole genome shotgun (WGS) entry which is preliminary data.</text>
</comment>
<sequence>MKNGLYVFCGIVIAVFVFLRYDFPFFAQASEDKHTSPQVVVPLKSSSGQPAGQAVLSESKKGVVVHINAFGLKPGVHAVHFHEKGECVPPKFTSAGEHFNPFNKEHGLENPKGPHAGDMRNIFADTSGKVKTTIVNPRVTLNKGAKNSLRDADGSAIVIHENADDLKSNPSGNSGNRIICGVIK</sequence>
<gene>
    <name evidence="3" type="ORF">ACFQRG_02210</name>
</gene>
<organism evidence="3 4">
    <name type="scientific">Scopulibacillus cellulosilyticus</name>
    <dbReference type="NCBI Taxonomy" id="2665665"/>
    <lineage>
        <taxon>Bacteria</taxon>
        <taxon>Bacillati</taxon>
        <taxon>Bacillota</taxon>
        <taxon>Bacilli</taxon>
        <taxon>Bacillales</taxon>
        <taxon>Sporolactobacillaceae</taxon>
        <taxon>Scopulibacillus</taxon>
    </lineage>
</organism>
<reference evidence="4" key="1">
    <citation type="journal article" date="2019" name="Int. J. Syst. Evol. Microbiol.">
        <title>The Global Catalogue of Microorganisms (GCM) 10K type strain sequencing project: providing services to taxonomists for standard genome sequencing and annotation.</title>
        <authorList>
            <consortium name="The Broad Institute Genomics Platform"/>
            <consortium name="The Broad Institute Genome Sequencing Center for Infectious Disease"/>
            <person name="Wu L."/>
            <person name="Ma J."/>
        </authorList>
    </citation>
    <scope>NUCLEOTIDE SEQUENCE [LARGE SCALE GENOMIC DNA]</scope>
    <source>
        <strain evidence="4">CGMCC 1.16305</strain>
    </source>
</reference>
<keyword evidence="4" id="KW-1185">Reference proteome</keyword>
<proteinExistence type="inferred from homology"/>
<dbReference type="PANTHER" id="PTHR10003">
    <property type="entry name" value="SUPEROXIDE DISMUTASE CU-ZN -RELATED"/>
    <property type="match status" value="1"/>
</dbReference>
<feature type="domain" description="Superoxide dismutase copper/zinc binding" evidence="2">
    <location>
        <begin position="52"/>
        <end position="183"/>
    </location>
</feature>
<dbReference type="Proteomes" id="UP001596505">
    <property type="component" value="Unassembled WGS sequence"/>
</dbReference>
<evidence type="ECO:0000259" key="2">
    <source>
        <dbReference type="Pfam" id="PF00080"/>
    </source>
</evidence>
<dbReference type="SUPFAM" id="SSF49329">
    <property type="entry name" value="Cu,Zn superoxide dismutase-like"/>
    <property type="match status" value="1"/>
</dbReference>
<accession>A0ABW2PT74</accession>
<dbReference type="Gene3D" id="2.60.40.200">
    <property type="entry name" value="Superoxide dismutase, copper/zinc binding domain"/>
    <property type="match status" value="1"/>
</dbReference>
<evidence type="ECO:0000256" key="1">
    <source>
        <dbReference type="ARBA" id="ARBA00010457"/>
    </source>
</evidence>
<dbReference type="InterPro" id="IPR024134">
    <property type="entry name" value="SOD_Cu/Zn_/chaperone"/>
</dbReference>
<protein>
    <submittedName>
        <fullName evidence="3">Superoxide dismutase family protein</fullName>
    </submittedName>
</protein>
<name>A0ABW2PT74_9BACL</name>
<evidence type="ECO:0000313" key="3">
    <source>
        <dbReference type="EMBL" id="MFC7391807.1"/>
    </source>
</evidence>
<dbReference type="CDD" id="cd00305">
    <property type="entry name" value="Cu-Zn_Superoxide_Dismutase"/>
    <property type="match status" value="1"/>
</dbReference>
<dbReference type="Pfam" id="PF00080">
    <property type="entry name" value="Sod_Cu"/>
    <property type="match status" value="1"/>
</dbReference>
<evidence type="ECO:0000313" key="4">
    <source>
        <dbReference type="Proteomes" id="UP001596505"/>
    </source>
</evidence>
<dbReference type="EMBL" id="JBHTCO010000002">
    <property type="protein sequence ID" value="MFC7391807.1"/>
    <property type="molecule type" value="Genomic_DNA"/>
</dbReference>
<dbReference type="RefSeq" id="WP_380963161.1">
    <property type="nucleotide sequence ID" value="NZ_JBHTCO010000002.1"/>
</dbReference>
<dbReference type="InterPro" id="IPR001424">
    <property type="entry name" value="SOD_Cu_Zn_dom"/>
</dbReference>
<dbReference type="InterPro" id="IPR036423">
    <property type="entry name" value="SOD-like_Cu/Zn_dom_sf"/>
</dbReference>